<evidence type="ECO:0000313" key="1">
    <source>
        <dbReference type="EMBL" id="KAK6802258.1"/>
    </source>
</evidence>
<keyword evidence="2" id="KW-1185">Reference proteome</keyword>
<dbReference type="EMBL" id="JBANQN010000001">
    <property type="protein sequence ID" value="KAK6802258.1"/>
    <property type="molecule type" value="Genomic_DNA"/>
</dbReference>
<gene>
    <name evidence="1" type="ORF">RDI58_000038</name>
</gene>
<dbReference type="InterPro" id="IPR039910">
    <property type="entry name" value="D15-like"/>
</dbReference>
<reference evidence="1 2" key="1">
    <citation type="submission" date="2024-02" db="EMBL/GenBank/DDBJ databases">
        <title>de novo genome assembly of Solanum bulbocastanum strain 11H21.</title>
        <authorList>
            <person name="Hosaka A.J."/>
        </authorList>
    </citation>
    <scope>NUCLEOTIDE SEQUENCE [LARGE SCALE GENOMIC DNA]</scope>
    <source>
        <tissue evidence="1">Young leaves</tissue>
    </source>
</reference>
<dbReference type="PANTHER" id="PTHR12815:SF32">
    <property type="entry name" value="OUTER ENVELOPE PROTEIN 80, CHLOROPLASTIC"/>
    <property type="match status" value="1"/>
</dbReference>
<dbReference type="GO" id="GO:0009658">
    <property type="term" value="P:chloroplast organization"/>
    <property type="evidence" value="ECO:0007669"/>
    <property type="project" value="TreeGrafter"/>
</dbReference>
<protein>
    <submittedName>
        <fullName evidence="1">Uncharacterized protein</fullName>
    </submittedName>
</protein>
<dbReference type="AlphaFoldDB" id="A0AAN8YM15"/>
<dbReference type="GO" id="GO:0016020">
    <property type="term" value="C:membrane"/>
    <property type="evidence" value="ECO:0007669"/>
    <property type="project" value="TreeGrafter"/>
</dbReference>
<dbReference type="Proteomes" id="UP001371456">
    <property type="component" value="Unassembled WGS sequence"/>
</dbReference>
<comment type="caution">
    <text evidence="1">The sequence shown here is derived from an EMBL/GenBank/DDBJ whole genome shotgun (WGS) entry which is preliminary data.</text>
</comment>
<organism evidence="1 2">
    <name type="scientific">Solanum bulbocastanum</name>
    <name type="common">Wild potato</name>
    <dbReference type="NCBI Taxonomy" id="147425"/>
    <lineage>
        <taxon>Eukaryota</taxon>
        <taxon>Viridiplantae</taxon>
        <taxon>Streptophyta</taxon>
        <taxon>Embryophyta</taxon>
        <taxon>Tracheophyta</taxon>
        <taxon>Spermatophyta</taxon>
        <taxon>Magnoliopsida</taxon>
        <taxon>eudicotyledons</taxon>
        <taxon>Gunneridae</taxon>
        <taxon>Pentapetalae</taxon>
        <taxon>asterids</taxon>
        <taxon>lamiids</taxon>
        <taxon>Solanales</taxon>
        <taxon>Solanaceae</taxon>
        <taxon>Solanoideae</taxon>
        <taxon>Solaneae</taxon>
        <taxon>Solanum</taxon>
    </lineage>
</organism>
<dbReference type="PANTHER" id="PTHR12815">
    <property type="entry name" value="SORTING AND ASSEMBLY MACHINERY SAMM50 PROTEIN FAMILY MEMBER"/>
    <property type="match status" value="1"/>
</dbReference>
<accession>A0AAN8YM15</accession>
<evidence type="ECO:0000313" key="2">
    <source>
        <dbReference type="Proteomes" id="UP001371456"/>
    </source>
</evidence>
<sequence>MLLKEFRYIQIQAYDRAGLESFFDNREISDVAAANEVHLSSSCVSKSDRNRDMLSPIVLAMAPSSSSTGSTTTSTTQILSDFSLEIHDKRQYPKNKYKCQFGNTHDDMLLAKLETVNIGSSDPGSSVVLPVWSEWLVFNKVYARARKGLVLGPMRLLLSFSGGHVVGNFPPHEAFVLGGTNSFLGMNIWSNGENDQTSSSKS</sequence>
<proteinExistence type="predicted"/>
<name>A0AAN8YM15_SOLBU</name>
<dbReference type="GO" id="GO:0009793">
    <property type="term" value="P:embryo development ending in seed dormancy"/>
    <property type="evidence" value="ECO:0007669"/>
    <property type="project" value="TreeGrafter"/>
</dbReference>